<evidence type="ECO:0000313" key="10">
    <source>
        <dbReference type="EMBL" id="OHX40704.1"/>
    </source>
</evidence>
<gene>
    <name evidence="10" type="ORF">BBV17_29065</name>
</gene>
<evidence type="ECO:0008006" key="12">
    <source>
        <dbReference type="Google" id="ProtNLM"/>
    </source>
</evidence>
<feature type="domain" description="ABC transporter" evidence="8">
    <location>
        <begin position="346"/>
        <end position="580"/>
    </location>
</feature>
<dbReference type="RefSeq" id="WP_071160023.1">
    <property type="nucleotide sequence ID" value="NZ_MBRJ01000062.1"/>
</dbReference>
<dbReference type="CDD" id="cd07346">
    <property type="entry name" value="ABC_6TM_exporters"/>
    <property type="match status" value="1"/>
</dbReference>
<evidence type="ECO:0000256" key="3">
    <source>
        <dbReference type="ARBA" id="ARBA00022741"/>
    </source>
</evidence>
<dbReference type="SUPFAM" id="SSF90123">
    <property type="entry name" value="ABC transporter transmembrane region"/>
    <property type="match status" value="1"/>
</dbReference>
<sequence length="589" mass="67661">MKYFEKKEEGLFKIYIWALSFYKPYMGRTVLLILFGFLISISELMVPKLFEYFIDNVLQNRNEMLFLYILIVFFFILLIKLFSTASLEYVQRYVQENISRDIQWSLIKKLRTLGIEFTENQPTGRTLSLLNTEVAALQNLYRNYFPEMVQTTIFVVFAILLMINISITLSICVIPCFALYYLAGPRIERKASKIAKKLSDSTVYLGQYYYETVSSIRELVAYNGFMWNTERVLGEVKKNVNLYSSRYLYAYLRGAVRRLTYYLGAVILFIYGSYLIKQGSISTGEYVSFILLYFSTMNKLTYVITLLTEQKLLMFQAKKIYNFYSLSPRIKEDKDPISFMSTKGGVNIKNVSFSYQSSHLILNNINLRINPGEKIALVGESGCGKSTLAKLIGRFYDVEDGKITIDGVDIKKLSFDTLRRSIGFSFQSVYLFGSSIRENIMFVNPTASEEEMIQASKAAHLHDFIVTLPNGYDTFVGEKGTRLSGGQRQRLGLARLFLMNPSIVILDEPTSALDNISEKLIQGSLEQFLKNKTTITIAHRLSTIRNYDQIVVISKGIIKERGTHCELMAKDGIYRNMVENMEEVKVKAL</sequence>
<comment type="caution">
    <text evidence="10">The sequence shown here is derived from an EMBL/GenBank/DDBJ whole genome shotgun (WGS) entry which is preliminary data.</text>
</comment>
<dbReference type="InterPro" id="IPR003593">
    <property type="entry name" value="AAA+_ATPase"/>
</dbReference>
<keyword evidence="4" id="KW-0067">ATP-binding</keyword>
<evidence type="ECO:0000256" key="7">
    <source>
        <dbReference type="SAM" id="Phobius"/>
    </source>
</evidence>
<reference evidence="10 11" key="1">
    <citation type="submission" date="2016-07" db="EMBL/GenBank/DDBJ databases">
        <title>Bacillus oceanisediminis whole genome.</title>
        <authorList>
            <person name="Pal Y."/>
            <person name="Verma A."/>
            <person name="Mual P."/>
            <person name="Srinivasan K."/>
        </authorList>
    </citation>
    <scope>NUCLEOTIDE SEQUENCE [LARGE SCALE GENOMIC DNA]</scope>
    <source>
        <strain evidence="10 11">Bhandara28</strain>
    </source>
</reference>
<evidence type="ECO:0000256" key="4">
    <source>
        <dbReference type="ARBA" id="ARBA00022840"/>
    </source>
</evidence>
<protein>
    <recommendedName>
        <fullName evidence="12">ABC transporter ATP-binding protein</fullName>
    </recommendedName>
</protein>
<accession>A0ABX3CKC8</accession>
<comment type="subcellular location">
    <subcellularLocation>
        <location evidence="1">Cell membrane</location>
        <topology evidence="1">Multi-pass membrane protein</topology>
    </subcellularLocation>
</comment>
<feature type="transmembrane region" description="Helical" evidence="7">
    <location>
        <begin position="288"/>
        <end position="308"/>
    </location>
</feature>
<dbReference type="PANTHER" id="PTHR43394">
    <property type="entry name" value="ATP-DEPENDENT PERMEASE MDL1, MITOCHONDRIAL"/>
    <property type="match status" value="1"/>
</dbReference>
<dbReference type="PANTHER" id="PTHR43394:SF1">
    <property type="entry name" value="ATP-BINDING CASSETTE SUB-FAMILY B MEMBER 10, MITOCHONDRIAL"/>
    <property type="match status" value="1"/>
</dbReference>
<dbReference type="InterPro" id="IPR003439">
    <property type="entry name" value="ABC_transporter-like_ATP-bd"/>
</dbReference>
<proteinExistence type="predicted"/>
<feature type="domain" description="ABC transmembrane type-1" evidence="9">
    <location>
        <begin position="30"/>
        <end position="309"/>
    </location>
</feature>
<dbReference type="Pfam" id="PF00664">
    <property type="entry name" value="ABC_membrane"/>
    <property type="match status" value="1"/>
</dbReference>
<feature type="transmembrane region" description="Helical" evidence="7">
    <location>
        <begin position="259"/>
        <end position="276"/>
    </location>
</feature>
<keyword evidence="6 7" id="KW-0472">Membrane</keyword>
<dbReference type="SMART" id="SM00382">
    <property type="entry name" value="AAA"/>
    <property type="match status" value="1"/>
</dbReference>
<name>A0ABX3CKC8_9BACI</name>
<dbReference type="PROSITE" id="PS50929">
    <property type="entry name" value="ABC_TM1F"/>
    <property type="match status" value="1"/>
</dbReference>
<dbReference type="PROSITE" id="PS50893">
    <property type="entry name" value="ABC_TRANSPORTER_2"/>
    <property type="match status" value="1"/>
</dbReference>
<feature type="transmembrane region" description="Helical" evidence="7">
    <location>
        <begin position="25"/>
        <end position="44"/>
    </location>
</feature>
<dbReference type="InterPro" id="IPR017871">
    <property type="entry name" value="ABC_transporter-like_CS"/>
</dbReference>
<evidence type="ECO:0000256" key="1">
    <source>
        <dbReference type="ARBA" id="ARBA00004651"/>
    </source>
</evidence>
<evidence type="ECO:0000259" key="9">
    <source>
        <dbReference type="PROSITE" id="PS50929"/>
    </source>
</evidence>
<evidence type="ECO:0000259" key="8">
    <source>
        <dbReference type="PROSITE" id="PS50893"/>
    </source>
</evidence>
<keyword evidence="5 7" id="KW-1133">Transmembrane helix</keyword>
<keyword evidence="3" id="KW-0547">Nucleotide-binding</keyword>
<dbReference type="PROSITE" id="PS00211">
    <property type="entry name" value="ABC_TRANSPORTER_1"/>
    <property type="match status" value="1"/>
</dbReference>
<organism evidence="10 11">
    <name type="scientific">Cytobacillus oceanisediminis</name>
    <dbReference type="NCBI Taxonomy" id="665099"/>
    <lineage>
        <taxon>Bacteria</taxon>
        <taxon>Bacillati</taxon>
        <taxon>Bacillota</taxon>
        <taxon>Bacilli</taxon>
        <taxon>Bacillales</taxon>
        <taxon>Bacillaceae</taxon>
        <taxon>Cytobacillus</taxon>
    </lineage>
</organism>
<dbReference type="Gene3D" id="3.40.50.300">
    <property type="entry name" value="P-loop containing nucleotide triphosphate hydrolases"/>
    <property type="match status" value="1"/>
</dbReference>
<dbReference type="InterPro" id="IPR036640">
    <property type="entry name" value="ABC1_TM_sf"/>
</dbReference>
<dbReference type="InterPro" id="IPR011527">
    <property type="entry name" value="ABC1_TM_dom"/>
</dbReference>
<dbReference type="Pfam" id="PF00005">
    <property type="entry name" value="ABC_tran"/>
    <property type="match status" value="1"/>
</dbReference>
<dbReference type="InterPro" id="IPR039421">
    <property type="entry name" value="Type_1_exporter"/>
</dbReference>
<dbReference type="EMBL" id="MBRJ01000062">
    <property type="protein sequence ID" value="OHX40704.1"/>
    <property type="molecule type" value="Genomic_DNA"/>
</dbReference>
<evidence type="ECO:0000256" key="5">
    <source>
        <dbReference type="ARBA" id="ARBA00022989"/>
    </source>
</evidence>
<keyword evidence="2 7" id="KW-0812">Transmembrane</keyword>
<dbReference type="Gene3D" id="1.20.1560.10">
    <property type="entry name" value="ABC transporter type 1, transmembrane domain"/>
    <property type="match status" value="1"/>
</dbReference>
<dbReference type="InterPro" id="IPR027417">
    <property type="entry name" value="P-loop_NTPase"/>
</dbReference>
<feature type="transmembrane region" description="Helical" evidence="7">
    <location>
        <begin position="65"/>
        <end position="83"/>
    </location>
</feature>
<evidence type="ECO:0000256" key="2">
    <source>
        <dbReference type="ARBA" id="ARBA00022692"/>
    </source>
</evidence>
<dbReference type="SUPFAM" id="SSF52540">
    <property type="entry name" value="P-loop containing nucleoside triphosphate hydrolases"/>
    <property type="match status" value="1"/>
</dbReference>
<keyword evidence="11" id="KW-1185">Reference proteome</keyword>
<evidence type="ECO:0000313" key="11">
    <source>
        <dbReference type="Proteomes" id="UP000180194"/>
    </source>
</evidence>
<evidence type="ECO:0000256" key="6">
    <source>
        <dbReference type="ARBA" id="ARBA00023136"/>
    </source>
</evidence>
<dbReference type="Proteomes" id="UP000180194">
    <property type="component" value="Unassembled WGS sequence"/>
</dbReference>
<feature type="transmembrane region" description="Helical" evidence="7">
    <location>
        <begin position="153"/>
        <end position="183"/>
    </location>
</feature>